<dbReference type="Gene3D" id="3.30.470.30">
    <property type="entry name" value="DNA ligase/mRNA capping enzyme"/>
    <property type="match status" value="1"/>
</dbReference>
<evidence type="ECO:0000256" key="5">
    <source>
        <dbReference type="ARBA" id="ARBA00023204"/>
    </source>
</evidence>
<gene>
    <name evidence="9" type="ORF">NBRC116585_01880</name>
</gene>
<accession>A0ABP9ZVB3</accession>
<dbReference type="PANTHER" id="PTHR47810">
    <property type="entry name" value="DNA LIGASE"/>
    <property type="match status" value="1"/>
</dbReference>
<protein>
    <submittedName>
        <fullName evidence="9">DNA ligase</fullName>
    </submittedName>
</protein>
<dbReference type="Proteomes" id="UP001481413">
    <property type="component" value="Unassembled WGS sequence"/>
</dbReference>
<dbReference type="Gene3D" id="2.40.50.140">
    <property type="entry name" value="Nucleic acid-binding proteins"/>
    <property type="match status" value="1"/>
</dbReference>
<evidence type="ECO:0000256" key="6">
    <source>
        <dbReference type="ARBA" id="ARBA00034003"/>
    </source>
</evidence>
<dbReference type="GO" id="GO:0016874">
    <property type="term" value="F:ligase activity"/>
    <property type="evidence" value="ECO:0007669"/>
    <property type="project" value="UniProtKB-KW"/>
</dbReference>
<feature type="domain" description="DNA ligase OB-like" evidence="8">
    <location>
        <begin position="219"/>
        <end position="284"/>
    </location>
</feature>
<evidence type="ECO:0000259" key="8">
    <source>
        <dbReference type="Pfam" id="PF14743"/>
    </source>
</evidence>
<sequence length="287" mass="32537">MSGWMPYFIAVLLVLGGMLPVWAMVHAKELRPHLMLAERYEGSDALEQFGVSEKYDGVRAFWDGVNLMTRSGRVISAPAWFLAQLPDEPLDGELWLGYGRFSEVSGLIRRHDSDSHPLWQEIIYQVFDMPEHEGLFAERYKAMVELLGANAASDVRPVQQYRLQDQQELDDLLEKTLSAGGEGLMLHRWDSHYIAGRSHHLQKVTLRDDAEAIVVGYQPGKGRLAGMMGALKVRLDDGRIFEIGTGFTDAERASPPQIGTRVRYTYRGLTREGFPRFASFDRIRPPE</sequence>
<feature type="domain" description="ATP-dependent DNA ligase family profile" evidence="7">
    <location>
        <begin position="35"/>
        <end position="204"/>
    </location>
</feature>
<evidence type="ECO:0000313" key="9">
    <source>
        <dbReference type="EMBL" id="GAA6144071.1"/>
    </source>
</evidence>
<dbReference type="InterPro" id="IPR029319">
    <property type="entry name" value="DNA_ligase_OB"/>
</dbReference>
<dbReference type="RefSeq" id="WP_353293019.1">
    <property type="nucleotide sequence ID" value="NZ_BAABWH010000001.1"/>
</dbReference>
<dbReference type="InterPro" id="IPR012340">
    <property type="entry name" value="NA-bd_OB-fold"/>
</dbReference>
<dbReference type="CDD" id="cd07896">
    <property type="entry name" value="Adenylation_kDNA_ligase_like"/>
    <property type="match status" value="1"/>
</dbReference>
<dbReference type="InterPro" id="IPR012310">
    <property type="entry name" value="DNA_ligase_ATP-dep_cent"/>
</dbReference>
<reference evidence="9 10" key="1">
    <citation type="submission" date="2024-04" db="EMBL/GenBank/DDBJ databases">
        <title>Draft genome sequence of Thalassolituus maritimus NBRC 116585.</title>
        <authorList>
            <person name="Miyakawa T."/>
            <person name="Kusuya Y."/>
            <person name="Miura T."/>
        </authorList>
    </citation>
    <scope>NUCLEOTIDE SEQUENCE [LARGE SCALE GENOMIC DNA]</scope>
    <source>
        <strain evidence="9 10">5NW40-0001</strain>
    </source>
</reference>
<dbReference type="SUPFAM" id="SSF50249">
    <property type="entry name" value="Nucleic acid-binding proteins"/>
    <property type="match status" value="1"/>
</dbReference>
<evidence type="ECO:0000256" key="4">
    <source>
        <dbReference type="ARBA" id="ARBA00022763"/>
    </source>
</evidence>
<keyword evidence="2 9" id="KW-0436">Ligase</keyword>
<dbReference type="Gene3D" id="3.30.1490.70">
    <property type="match status" value="1"/>
</dbReference>
<comment type="caution">
    <text evidence="9">The sequence shown here is derived from an EMBL/GenBank/DDBJ whole genome shotgun (WGS) entry which is preliminary data.</text>
</comment>
<dbReference type="NCBIfam" id="NF006592">
    <property type="entry name" value="PRK09125.1"/>
    <property type="match status" value="1"/>
</dbReference>
<keyword evidence="4" id="KW-0227">DNA damage</keyword>
<organism evidence="9 10">
    <name type="scientific">Thalassolituus maritimus</name>
    <dbReference type="NCBI Taxonomy" id="484498"/>
    <lineage>
        <taxon>Bacteria</taxon>
        <taxon>Pseudomonadati</taxon>
        <taxon>Pseudomonadota</taxon>
        <taxon>Gammaproteobacteria</taxon>
        <taxon>Oceanospirillales</taxon>
        <taxon>Oceanospirillaceae</taxon>
        <taxon>Thalassolituus</taxon>
    </lineage>
</organism>
<comment type="cofactor">
    <cofactor evidence="1">
        <name>a divalent metal cation</name>
        <dbReference type="ChEBI" id="CHEBI:60240"/>
    </cofactor>
</comment>
<dbReference type="PANTHER" id="PTHR47810:SF1">
    <property type="entry name" value="DNA LIGASE B"/>
    <property type="match status" value="1"/>
</dbReference>
<keyword evidence="3" id="KW-0235">DNA replication</keyword>
<evidence type="ECO:0000256" key="1">
    <source>
        <dbReference type="ARBA" id="ARBA00001968"/>
    </source>
</evidence>
<dbReference type="CDD" id="cd08041">
    <property type="entry name" value="OBF_kDNA_ligase_like"/>
    <property type="match status" value="1"/>
</dbReference>
<evidence type="ECO:0000256" key="2">
    <source>
        <dbReference type="ARBA" id="ARBA00022598"/>
    </source>
</evidence>
<comment type="catalytic activity">
    <reaction evidence="6">
        <text>ATP + (deoxyribonucleotide)n-3'-hydroxyl + 5'-phospho-(deoxyribonucleotide)m = (deoxyribonucleotide)n+m + AMP + diphosphate.</text>
        <dbReference type="EC" id="6.5.1.1"/>
    </reaction>
</comment>
<dbReference type="EMBL" id="BAABWH010000001">
    <property type="protein sequence ID" value="GAA6144071.1"/>
    <property type="molecule type" value="Genomic_DNA"/>
</dbReference>
<keyword evidence="10" id="KW-1185">Reference proteome</keyword>
<evidence type="ECO:0000259" key="7">
    <source>
        <dbReference type="Pfam" id="PF01068"/>
    </source>
</evidence>
<dbReference type="Pfam" id="PF14743">
    <property type="entry name" value="DNA_ligase_OB_2"/>
    <property type="match status" value="1"/>
</dbReference>
<name>A0ABP9ZVB3_9GAMM</name>
<dbReference type="SUPFAM" id="SSF56091">
    <property type="entry name" value="DNA ligase/mRNA capping enzyme, catalytic domain"/>
    <property type="match status" value="1"/>
</dbReference>
<dbReference type="InterPro" id="IPR050326">
    <property type="entry name" value="NAD_dep_DNA_ligaseB"/>
</dbReference>
<dbReference type="Pfam" id="PF01068">
    <property type="entry name" value="DNA_ligase_A_M"/>
    <property type="match status" value="1"/>
</dbReference>
<proteinExistence type="predicted"/>
<evidence type="ECO:0000313" key="10">
    <source>
        <dbReference type="Proteomes" id="UP001481413"/>
    </source>
</evidence>
<evidence type="ECO:0000256" key="3">
    <source>
        <dbReference type="ARBA" id="ARBA00022705"/>
    </source>
</evidence>
<keyword evidence="5" id="KW-0234">DNA repair</keyword>